<name>A0A6C0HCW7_9ZZZZ</name>
<keyword evidence="1" id="KW-1133">Transmembrane helix</keyword>
<keyword evidence="1" id="KW-0812">Transmembrane</keyword>
<protein>
    <submittedName>
        <fullName evidence="2">Uncharacterized protein</fullName>
    </submittedName>
</protein>
<feature type="transmembrane region" description="Helical" evidence="1">
    <location>
        <begin position="12"/>
        <end position="33"/>
    </location>
</feature>
<sequence length="120" mass="13865">MKFSINQLLTKYNLVSLLFLLFMGAILIKTFAYKESMNLPEQPKYKYYGDANNITMPPVLNATQCILFDKNECSINSYCNWNRNSNLCTNIVSCTNFDKNGCKKNSNCTWNQVNNICFNK</sequence>
<proteinExistence type="predicted"/>
<dbReference type="AlphaFoldDB" id="A0A6C0HCW7"/>
<dbReference type="EMBL" id="MN739924">
    <property type="protein sequence ID" value="QHT77985.1"/>
    <property type="molecule type" value="Genomic_DNA"/>
</dbReference>
<evidence type="ECO:0000313" key="2">
    <source>
        <dbReference type="EMBL" id="QHT77985.1"/>
    </source>
</evidence>
<reference evidence="2" key="1">
    <citation type="journal article" date="2020" name="Nature">
        <title>Giant virus diversity and host interactions through global metagenomics.</title>
        <authorList>
            <person name="Schulz F."/>
            <person name="Roux S."/>
            <person name="Paez-Espino D."/>
            <person name="Jungbluth S."/>
            <person name="Walsh D.A."/>
            <person name="Denef V.J."/>
            <person name="McMahon K.D."/>
            <person name="Konstantinidis K.T."/>
            <person name="Eloe-Fadrosh E.A."/>
            <person name="Kyrpides N.C."/>
            <person name="Woyke T."/>
        </authorList>
    </citation>
    <scope>NUCLEOTIDE SEQUENCE</scope>
    <source>
        <strain evidence="2">GVMAG-M-3300023179-90</strain>
    </source>
</reference>
<accession>A0A6C0HCW7</accession>
<organism evidence="2">
    <name type="scientific">viral metagenome</name>
    <dbReference type="NCBI Taxonomy" id="1070528"/>
    <lineage>
        <taxon>unclassified sequences</taxon>
        <taxon>metagenomes</taxon>
        <taxon>organismal metagenomes</taxon>
    </lineage>
</organism>
<keyword evidence="1" id="KW-0472">Membrane</keyword>
<evidence type="ECO:0000256" key="1">
    <source>
        <dbReference type="SAM" id="Phobius"/>
    </source>
</evidence>